<sequence>MKAYNAKYAIVVDQGSRPGPSLIPRQDGGEDVKTLLLDHHESDEFPENTLVLSACRHEPVATSATLAYVLCLPLHDKVAARCDYLCAMGTIGDLGTSFKWDPPFPDMKPCFKRYTKKAINEAVSLVNAPRRTARFDAESAWDAIVASTSPGDITSPKSPHTRRLLEARAEVYAEVERCTHVAPQFSGDGKVALLRISSQAQVHPVIATRWAGHLKSPRLQIVMAANTGYHPGTTHFSCRIARQARAAANVDIIAMLKAYADREPGLREAMGENFARGHKQASGGIVKTEHFERLWQVMVDSIDTAARERPPQKRQKKTEPGQQTLTGWLGKP</sequence>
<gene>
    <name evidence="2" type="ORF">GLOTRDRAFT_49780</name>
</gene>
<feature type="region of interest" description="Disordered" evidence="1">
    <location>
        <begin position="306"/>
        <end position="332"/>
    </location>
</feature>
<name>S7PU91_GLOTA</name>
<proteinExistence type="predicted"/>
<dbReference type="InterPro" id="IPR038763">
    <property type="entry name" value="DHH_sf"/>
</dbReference>
<dbReference type="SUPFAM" id="SSF64182">
    <property type="entry name" value="DHH phosphoesterases"/>
    <property type="match status" value="1"/>
</dbReference>
<dbReference type="InterPro" id="IPR051673">
    <property type="entry name" value="SSDNA_exonuclease_RecJ"/>
</dbReference>
<evidence type="ECO:0000256" key="1">
    <source>
        <dbReference type="SAM" id="MobiDB-lite"/>
    </source>
</evidence>
<dbReference type="KEGG" id="gtr:GLOTRDRAFT_49780"/>
<dbReference type="HOGENOM" id="CLU_034130_0_0_1"/>
<dbReference type="GeneID" id="19306679"/>
<dbReference type="OMA" id="MGTHGDL"/>
<evidence type="ECO:0000313" key="3">
    <source>
        <dbReference type="Proteomes" id="UP000030669"/>
    </source>
</evidence>
<dbReference type="RefSeq" id="XP_007870615.1">
    <property type="nucleotide sequence ID" value="XM_007872424.1"/>
</dbReference>
<dbReference type="OrthoDB" id="284473at2759"/>
<dbReference type="PANTHER" id="PTHR30255">
    <property type="entry name" value="SINGLE-STRANDED-DNA-SPECIFIC EXONUCLEASE RECJ"/>
    <property type="match status" value="1"/>
</dbReference>
<dbReference type="EMBL" id="KB469313">
    <property type="protein sequence ID" value="EPQ50897.1"/>
    <property type="molecule type" value="Genomic_DNA"/>
</dbReference>
<evidence type="ECO:0000313" key="2">
    <source>
        <dbReference type="EMBL" id="EPQ50897.1"/>
    </source>
</evidence>
<dbReference type="Proteomes" id="UP000030669">
    <property type="component" value="Unassembled WGS sequence"/>
</dbReference>
<dbReference type="PANTHER" id="PTHR30255:SF2">
    <property type="entry name" value="SINGLE-STRANDED-DNA-SPECIFIC EXONUCLEASE RECJ"/>
    <property type="match status" value="1"/>
</dbReference>
<reference evidence="2 3" key="1">
    <citation type="journal article" date="2012" name="Science">
        <title>The Paleozoic origin of enzymatic lignin decomposition reconstructed from 31 fungal genomes.</title>
        <authorList>
            <person name="Floudas D."/>
            <person name="Binder M."/>
            <person name="Riley R."/>
            <person name="Barry K."/>
            <person name="Blanchette R.A."/>
            <person name="Henrissat B."/>
            <person name="Martinez A.T."/>
            <person name="Otillar R."/>
            <person name="Spatafora J.W."/>
            <person name="Yadav J.S."/>
            <person name="Aerts A."/>
            <person name="Benoit I."/>
            <person name="Boyd A."/>
            <person name="Carlson A."/>
            <person name="Copeland A."/>
            <person name="Coutinho P.M."/>
            <person name="de Vries R.P."/>
            <person name="Ferreira P."/>
            <person name="Findley K."/>
            <person name="Foster B."/>
            <person name="Gaskell J."/>
            <person name="Glotzer D."/>
            <person name="Gorecki P."/>
            <person name="Heitman J."/>
            <person name="Hesse C."/>
            <person name="Hori C."/>
            <person name="Igarashi K."/>
            <person name="Jurgens J.A."/>
            <person name="Kallen N."/>
            <person name="Kersten P."/>
            <person name="Kohler A."/>
            <person name="Kuees U."/>
            <person name="Kumar T.K.A."/>
            <person name="Kuo A."/>
            <person name="LaButti K."/>
            <person name="Larrondo L.F."/>
            <person name="Lindquist E."/>
            <person name="Ling A."/>
            <person name="Lombard V."/>
            <person name="Lucas S."/>
            <person name="Lundell T."/>
            <person name="Martin R."/>
            <person name="McLaughlin D.J."/>
            <person name="Morgenstern I."/>
            <person name="Morin E."/>
            <person name="Murat C."/>
            <person name="Nagy L.G."/>
            <person name="Nolan M."/>
            <person name="Ohm R.A."/>
            <person name="Patyshakuliyeva A."/>
            <person name="Rokas A."/>
            <person name="Ruiz-Duenas F.J."/>
            <person name="Sabat G."/>
            <person name="Salamov A."/>
            <person name="Samejima M."/>
            <person name="Schmutz J."/>
            <person name="Slot J.C."/>
            <person name="St John F."/>
            <person name="Stenlid J."/>
            <person name="Sun H."/>
            <person name="Sun S."/>
            <person name="Syed K."/>
            <person name="Tsang A."/>
            <person name="Wiebenga A."/>
            <person name="Young D."/>
            <person name="Pisabarro A."/>
            <person name="Eastwood D.C."/>
            <person name="Martin F."/>
            <person name="Cullen D."/>
            <person name="Grigoriev I.V."/>
            <person name="Hibbett D.S."/>
        </authorList>
    </citation>
    <scope>NUCLEOTIDE SEQUENCE [LARGE SCALE GENOMIC DNA]</scope>
    <source>
        <strain evidence="2 3">ATCC 11539</strain>
    </source>
</reference>
<protein>
    <submittedName>
        <fullName evidence="2">DHH phosphoesterase</fullName>
    </submittedName>
</protein>
<dbReference type="AlphaFoldDB" id="S7PU91"/>
<dbReference type="eggNOG" id="ENOG502QQ02">
    <property type="taxonomic scope" value="Eukaryota"/>
</dbReference>
<accession>S7PU91</accession>
<keyword evidence="3" id="KW-1185">Reference proteome</keyword>
<organism evidence="2 3">
    <name type="scientific">Gloeophyllum trabeum (strain ATCC 11539 / FP-39264 / Madison 617)</name>
    <name type="common">Brown rot fungus</name>
    <dbReference type="NCBI Taxonomy" id="670483"/>
    <lineage>
        <taxon>Eukaryota</taxon>
        <taxon>Fungi</taxon>
        <taxon>Dikarya</taxon>
        <taxon>Basidiomycota</taxon>
        <taxon>Agaricomycotina</taxon>
        <taxon>Agaricomycetes</taxon>
        <taxon>Gloeophyllales</taxon>
        <taxon>Gloeophyllaceae</taxon>
        <taxon>Gloeophyllum</taxon>
    </lineage>
</organism>